<dbReference type="Proteomes" id="UP000467841">
    <property type="component" value="Unassembled WGS sequence"/>
</dbReference>
<evidence type="ECO:0000256" key="1">
    <source>
        <dbReference type="SAM" id="MobiDB-lite"/>
    </source>
</evidence>
<organism evidence="2 3">
    <name type="scientific">Microthlaspi erraticum</name>
    <dbReference type="NCBI Taxonomy" id="1685480"/>
    <lineage>
        <taxon>Eukaryota</taxon>
        <taxon>Viridiplantae</taxon>
        <taxon>Streptophyta</taxon>
        <taxon>Embryophyta</taxon>
        <taxon>Tracheophyta</taxon>
        <taxon>Spermatophyta</taxon>
        <taxon>Magnoliopsida</taxon>
        <taxon>eudicotyledons</taxon>
        <taxon>Gunneridae</taxon>
        <taxon>Pentapetalae</taxon>
        <taxon>rosids</taxon>
        <taxon>malvids</taxon>
        <taxon>Brassicales</taxon>
        <taxon>Brassicaceae</taxon>
        <taxon>Coluteocarpeae</taxon>
        <taxon>Microthlaspi</taxon>
    </lineage>
</organism>
<evidence type="ECO:0000313" key="3">
    <source>
        <dbReference type="Proteomes" id="UP000467841"/>
    </source>
</evidence>
<feature type="region of interest" description="Disordered" evidence="1">
    <location>
        <begin position="180"/>
        <end position="201"/>
    </location>
</feature>
<feature type="compositionally biased region" description="Polar residues" evidence="1">
    <location>
        <begin position="183"/>
        <end position="201"/>
    </location>
</feature>
<keyword evidence="3" id="KW-1185">Reference proteome</keyword>
<evidence type="ECO:0000313" key="2">
    <source>
        <dbReference type="EMBL" id="CAA7026671.1"/>
    </source>
</evidence>
<feature type="region of interest" description="Disordered" evidence="1">
    <location>
        <begin position="38"/>
        <end position="82"/>
    </location>
</feature>
<dbReference type="EMBL" id="CACVBM020001052">
    <property type="protein sequence ID" value="CAA7026671.1"/>
    <property type="molecule type" value="Genomic_DNA"/>
</dbReference>
<feature type="compositionally biased region" description="Basic and acidic residues" evidence="1">
    <location>
        <begin position="52"/>
        <end position="65"/>
    </location>
</feature>
<dbReference type="AlphaFoldDB" id="A0A6D2IJ75"/>
<comment type="caution">
    <text evidence="2">The sequence shown here is derived from an EMBL/GenBank/DDBJ whole genome shotgun (WGS) entry which is preliminary data.</text>
</comment>
<sequence length="201" mass="22249">MVFEVLKEPILRSDWRGMMVEERKSLVEAEREKHFLEALADGREASNGGAGDRSKVEVRRLDPQRSGRTGSGGSGGSDGSRGWRGLDCIGLRRRWRRELDGARSDGSGGEERQIWKPVLKGATITISSVLRREKEAVRTRRKMEGSAVGDILKQGGNSSEKRFDEGRSKLRLVGEDQSEKWLQGSNETTADGGVTTTQISF</sequence>
<feature type="compositionally biased region" description="Gly residues" evidence="1">
    <location>
        <begin position="69"/>
        <end position="79"/>
    </location>
</feature>
<accession>A0A6D2IJ75</accession>
<gene>
    <name evidence="2" type="ORF">MERR_LOCUS13906</name>
</gene>
<reference evidence="2" key="1">
    <citation type="submission" date="2020-01" db="EMBL/GenBank/DDBJ databases">
        <authorList>
            <person name="Mishra B."/>
        </authorList>
    </citation>
    <scope>NUCLEOTIDE SEQUENCE [LARGE SCALE GENOMIC DNA]</scope>
</reference>
<protein>
    <submittedName>
        <fullName evidence="2">Uncharacterized protein</fullName>
    </submittedName>
</protein>
<proteinExistence type="predicted"/>
<name>A0A6D2IJ75_9BRAS</name>